<dbReference type="STRING" id="177437.HRM2_33550"/>
<name>C0QMB3_DESAH</name>
<keyword evidence="5" id="KW-0808">Transferase</keyword>
<evidence type="ECO:0000259" key="12">
    <source>
        <dbReference type="Pfam" id="PF09084"/>
    </source>
</evidence>
<comment type="pathway">
    <text evidence="2">Cofactor biosynthesis; thiamine diphosphate biosynthesis.</text>
</comment>
<dbReference type="SUPFAM" id="SSF53850">
    <property type="entry name" value="Periplasmic binding protein-like II"/>
    <property type="match status" value="1"/>
</dbReference>
<evidence type="ECO:0000256" key="10">
    <source>
        <dbReference type="ARBA" id="ARBA00033171"/>
    </source>
</evidence>
<dbReference type="InterPro" id="IPR027939">
    <property type="entry name" value="NMT1/THI5"/>
</dbReference>
<evidence type="ECO:0000256" key="5">
    <source>
        <dbReference type="ARBA" id="ARBA00022679"/>
    </source>
</evidence>
<sequence length="330" mass="36656">MKTYNRFILTFLTIVGVLCCFSGTAIGETLNYRLKWLFNTSVVGDLYALDHGFFKRAGLDVNVKAGGPERDAIRELELGHATFGVASADQVIRAREKGAPVVVIAQLFQVNPLQWIYRAVKPAINTPLDLKGRTLGITYGGNDETIMRALLSRAGLKEKDVTLYSVRYDYNPFYQDLVDAWPCYINAQGITLADKLAKGGEAVKFFNPADQGITFVANSVVTSARTLTDNPEMVQAFARSLMAGWEASLLPENRDKALTVLQKYNRDTPEDLRIKQLDATRTLVVPVPPKKIGAIDVMGWKQTEKIMVEQRVIKRTIKVEQALFPGGNPL</sequence>
<dbReference type="GO" id="GO:0009228">
    <property type="term" value="P:thiamine biosynthetic process"/>
    <property type="evidence" value="ECO:0007669"/>
    <property type="project" value="UniProtKB-KW"/>
</dbReference>
<keyword evidence="6" id="KW-0479">Metal-binding</keyword>
<comment type="similarity">
    <text evidence="3">Belongs to the NMT1/THI5 family.</text>
</comment>
<gene>
    <name evidence="13" type="ordered locus">HRM2_33550</name>
</gene>
<dbReference type="PANTHER" id="PTHR31528">
    <property type="entry name" value="4-AMINO-5-HYDROXYMETHYL-2-METHYLPYRIMIDINE PHOSPHATE SYNTHASE THI11-RELATED"/>
    <property type="match status" value="1"/>
</dbReference>
<evidence type="ECO:0000256" key="4">
    <source>
        <dbReference type="ARBA" id="ARBA00011738"/>
    </source>
</evidence>
<dbReference type="AlphaFoldDB" id="C0QMB3"/>
<keyword evidence="13" id="KW-0418">Kinase</keyword>
<dbReference type="RefSeq" id="WP_015905192.1">
    <property type="nucleotide sequence ID" value="NC_012108.1"/>
</dbReference>
<protein>
    <recommendedName>
        <fullName evidence="10">Thiamine pyrimidine synthase</fullName>
    </recommendedName>
</protein>
<organism evidence="13 14">
    <name type="scientific">Desulforapulum autotrophicum (strain ATCC 43914 / DSM 3382 / VKM B-1955 / HRM2)</name>
    <name type="common">Desulfobacterium autotrophicum</name>
    <dbReference type="NCBI Taxonomy" id="177437"/>
    <lineage>
        <taxon>Bacteria</taxon>
        <taxon>Pseudomonadati</taxon>
        <taxon>Thermodesulfobacteriota</taxon>
        <taxon>Desulfobacteria</taxon>
        <taxon>Desulfobacterales</taxon>
        <taxon>Desulfobacteraceae</taxon>
        <taxon>Desulforapulum</taxon>
    </lineage>
</organism>
<evidence type="ECO:0000256" key="1">
    <source>
        <dbReference type="ARBA" id="ARBA00003469"/>
    </source>
</evidence>
<evidence type="ECO:0000256" key="3">
    <source>
        <dbReference type="ARBA" id="ARBA00009406"/>
    </source>
</evidence>
<reference evidence="13 14" key="1">
    <citation type="journal article" date="2009" name="Environ. Microbiol.">
        <title>Genome sequence of Desulfobacterium autotrophicum HRM2, a marine sulfate reducer oxidizing organic carbon completely to carbon dioxide.</title>
        <authorList>
            <person name="Strittmatter A.W."/>
            <person name="Liesegang H."/>
            <person name="Rabus R."/>
            <person name="Decker I."/>
            <person name="Amann J."/>
            <person name="Andres S."/>
            <person name="Henne A."/>
            <person name="Fricke W.F."/>
            <person name="Martinez-Arias R."/>
            <person name="Bartels D."/>
            <person name="Goesmann A."/>
            <person name="Krause L."/>
            <person name="Puehler A."/>
            <person name="Klenk H.P."/>
            <person name="Richter M."/>
            <person name="Schuler M."/>
            <person name="Gloeckner F.O."/>
            <person name="Meyerdierks A."/>
            <person name="Gottschalk G."/>
            <person name="Amann R."/>
        </authorList>
    </citation>
    <scope>NUCLEOTIDE SEQUENCE [LARGE SCALE GENOMIC DNA]</scope>
    <source>
        <strain evidence="14">ATCC 43914 / DSM 3382 / HRM2</strain>
    </source>
</reference>
<dbReference type="GO" id="GO:0016301">
    <property type="term" value="F:kinase activity"/>
    <property type="evidence" value="ECO:0007669"/>
    <property type="project" value="UniProtKB-KW"/>
</dbReference>
<comment type="function">
    <text evidence="1">Responsible for the formation of the pyrimidine heterocycle in the thiamine biosynthesis pathway. Catalyzes the formation of hydroxymethylpyrimidine phosphate (HMP-P) from histidine and pyridoxal phosphate (PLP). The protein uses PLP and the active site histidine to form HMP-P, generating an inactive enzyme. The enzyme can only undergo a single turnover, which suggests it is a suicide enzyme.</text>
</comment>
<dbReference type="Proteomes" id="UP000000442">
    <property type="component" value="Chromosome"/>
</dbReference>
<comment type="subunit">
    <text evidence="4">Homodimer.</text>
</comment>
<dbReference type="GO" id="GO:0046872">
    <property type="term" value="F:metal ion binding"/>
    <property type="evidence" value="ECO:0007669"/>
    <property type="project" value="UniProtKB-KW"/>
</dbReference>
<evidence type="ECO:0000256" key="8">
    <source>
        <dbReference type="ARBA" id="ARBA00022977"/>
    </source>
</evidence>
<feature type="domain" description="SsuA/THI5-like" evidence="12">
    <location>
        <begin position="39"/>
        <end position="248"/>
    </location>
</feature>
<keyword evidence="7" id="KW-0663">Pyridoxal phosphate</keyword>
<evidence type="ECO:0000256" key="11">
    <source>
        <dbReference type="ARBA" id="ARBA00048179"/>
    </source>
</evidence>
<dbReference type="EMBL" id="CP001087">
    <property type="protein sequence ID" value="ACN16430.1"/>
    <property type="molecule type" value="Genomic_DNA"/>
</dbReference>
<evidence type="ECO:0000256" key="9">
    <source>
        <dbReference type="ARBA" id="ARBA00023004"/>
    </source>
</evidence>
<dbReference type="KEGG" id="dat:HRM2_33550"/>
<evidence type="ECO:0000256" key="7">
    <source>
        <dbReference type="ARBA" id="ARBA00022898"/>
    </source>
</evidence>
<dbReference type="HOGENOM" id="CLU_028871_1_1_7"/>
<evidence type="ECO:0000313" key="13">
    <source>
        <dbReference type="EMBL" id="ACN16430.1"/>
    </source>
</evidence>
<dbReference type="PANTHER" id="PTHR31528:SF1">
    <property type="entry name" value="4-AMINO-5-HYDROXYMETHYL-2-METHYLPYRIMIDINE PHOSPHATE SYNTHASE THI11-RELATED"/>
    <property type="match status" value="1"/>
</dbReference>
<proteinExistence type="inferred from homology"/>
<dbReference type="eggNOG" id="COG0715">
    <property type="taxonomic scope" value="Bacteria"/>
</dbReference>
<keyword evidence="14" id="KW-1185">Reference proteome</keyword>
<dbReference type="Gene3D" id="3.40.190.10">
    <property type="entry name" value="Periplasmic binding protein-like II"/>
    <property type="match status" value="2"/>
</dbReference>
<evidence type="ECO:0000256" key="6">
    <source>
        <dbReference type="ARBA" id="ARBA00022723"/>
    </source>
</evidence>
<dbReference type="OrthoDB" id="174578at2"/>
<dbReference type="InterPro" id="IPR015168">
    <property type="entry name" value="SsuA/THI5"/>
</dbReference>
<keyword evidence="8" id="KW-0784">Thiamine biosynthesis</keyword>
<keyword evidence="9" id="KW-0408">Iron</keyword>
<dbReference type="Pfam" id="PF09084">
    <property type="entry name" value="NMT1"/>
    <property type="match status" value="1"/>
</dbReference>
<comment type="catalytic activity">
    <reaction evidence="11">
        <text>N(6)-(pyridoxal phosphate)-L-lysyl-[4-amino-5-hydroxymethyl-2-methylpyrimidine phosphate synthase] + L-histidyl-[4-amino-5-hydroxymethyl-2-methylpyrimidine phosphate synthase] + 2 Fe(3+) + 4 H2O = L-lysyl-[4-amino-5-hydroxymethyl-2-methylpyrimidine phosphate synthase] + (2S)-2-amino-5-hydroxy-4-oxopentanoyl-[4-amino-5-hydroxymethyl-2-methylpyrimidine phosphate synthase] + 4-amino-2-methyl-5-(phosphooxymethyl)pyrimidine + 3-oxopropanoate + 2 Fe(2+) + 2 H(+)</text>
        <dbReference type="Rhea" id="RHEA:65756"/>
        <dbReference type="Rhea" id="RHEA-COMP:16892"/>
        <dbReference type="Rhea" id="RHEA-COMP:16893"/>
        <dbReference type="Rhea" id="RHEA-COMP:16894"/>
        <dbReference type="Rhea" id="RHEA-COMP:16895"/>
        <dbReference type="ChEBI" id="CHEBI:15377"/>
        <dbReference type="ChEBI" id="CHEBI:15378"/>
        <dbReference type="ChEBI" id="CHEBI:29033"/>
        <dbReference type="ChEBI" id="CHEBI:29034"/>
        <dbReference type="ChEBI" id="CHEBI:29969"/>
        <dbReference type="ChEBI" id="CHEBI:29979"/>
        <dbReference type="ChEBI" id="CHEBI:33190"/>
        <dbReference type="ChEBI" id="CHEBI:58354"/>
        <dbReference type="ChEBI" id="CHEBI:143915"/>
        <dbReference type="ChEBI" id="CHEBI:157692"/>
    </reaction>
    <physiologicalReaction direction="left-to-right" evidence="11">
        <dbReference type="Rhea" id="RHEA:65757"/>
    </physiologicalReaction>
</comment>
<evidence type="ECO:0000256" key="2">
    <source>
        <dbReference type="ARBA" id="ARBA00004948"/>
    </source>
</evidence>
<accession>C0QMB3</accession>
<evidence type="ECO:0000313" key="14">
    <source>
        <dbReference type="Proteomes" id="UP000000442"/>
    </source>
</evidence>